<comment type="subcellular location">
    <subcellularLocation>
        <location evidence="2">Cytoplasm</location>
    </subcellularLocation>
    <subcellularLocation>
        <location evidence="1">Nucleus</location>
    </subcellularLocation>
</comment>
<reference evidence="22" key="1">
    <citation type="submission" date="2016-06" db="UniProtKB">
        <authorList>
            <consortium name="WormBaseParasite"/>
        </authorList>
    </citation>
    <scope>IDENTIFICATION</scope>
</reference>
<dbReference type="SUPFAM" id="SSF53271">
    <property type="entry name" value="PRTase-like"/>
    <property type="match status" value="1"/>
</dbReference>
<keyword evidence="5" id="KW-0963">Cytoplasm</keyword>
<evidence type="ECO:0000313" key="21">
    <source>
        <dbReference type="Proteomes" id="UP000270296"/>
    </source>
</evidence>
<dbReference type="GO" id="GO:0005634">
    <property type="term" value="C:nucleus"/>
    <property type="evidence" value="ECO:0007669"/>
    <property type="project" value="UniProtKB-SubCell"/>
</dbReference>
<name>A0A183IST2_9BILA</name>
<dbReference type="InterPro" id="IPR000764">
    <property type="entry name" value="Uridine_kinase-like"/>
</dbReference>
<evidence type="ECO:0000256" key="2">
    <source>
        <dbReference type="ARBA" id="ARBA00004496"/>
    </source>
</evidence>
<evidence type="ECO:0000256" key="3">
    <source>
        <dbReference type="ARBA" id="ARBA00004690"/>
    </source>
</evidence>
<evidence type="ECO:0000256" key="6">
    <source>
        <dbReference type="ARBA" id="ARBA00022553"/>
    </source>
</evidence>
<comment type="function">
    <text evidence="15">May contribute to UTP accumulation needed for blast transformation and proliferation.</text>
</comment>
<dbReference type="PRINTS" id="PR00988">
    <property type="entry name" value="URIDINKINASE"/>
</dbReference>
<dbReference type="InterPro" id="IPR000836">
    <property type="entry name" value="PRTase_dom"/>
</dbReference>
<dbReference type="AlphaFoldDB" id="A0A183IST2"/>
<comment type="subunit">
    <text evidence="16">Interacts with RNF19B.</text>
</comment>
<comment type="catalytic activity">
    <reaction evidence="14 17">
        <text>uridine + ATP = UMP + ADP + H(+)</text>
        <dbReference type="Rhea" id="RHEA:16825"/>
        <dbReference type="ChEBI" id="CHEBI:15378"/>
        <dbReference type="ChEBI" id="CHEBI:16704"/>
        <dbReference type="ChEBI" id="CHEBI:30616"/>
        <dbReference type="ChEBI" id="CHEBI:57865"/>
        <dbReference type="ChEBI" id="CHEBI:456216"/>
        <dbReference type="EC" id="2.7.1.48"/>
    </reaction>
</comment>
<keyword evidence="8 17" id="KW-0547">Nucleotide-binding</keyword>
<dbReference type="EMBL" id="UZAM01009946">
    <property type="protein sequence ID" value="VDP10561.1"/>
    <property type="molecule type" value="Genomic_DNA"/>
</dbReference>
<evidence type="ECO:0000256" key="1">
    <source>
        <dbReference type="ARBA" id="ARBA00004123"/>
    </source>
</evidence>
<keyword evidence="7 17" id="KW-0808">Transferase</keyword>
<keyword evidence="12" id="KW-0539">Nucleus</keyword>
<evidence type="ECO:0000256" key="7">
    <source>
        <dbReference type="ARBA" id="ARBA00022679"/>
    </source>
</evidence>
<dbReference type="EC" id="2.7.1.48" evidence="17"/>
<keyword evidence="10 17" id="KW-0067">ATP-binding</keyword>
<dbReference type="GO" id="GO:0044206">
    <property type="term" value="P:UMP salvage"/>
    <property type="evidence" value="ECO:0007669"/>
    <property type="project" value="UniProtKB-UniPathway"/>
</dbReference>
<dbReference type="SUPFAM" id="SSF52540">
    <property type="entry name" value="P-loop containing nucleoside triphosphate hydrolases"/>
    <property type="match status" value="1"/>
</dbReference>
<evidence type="ECO:0000256" key="12">
    <source>
        <dbReference type="ARBA" id="ARBA00023242"/>
    </source>
</evidence>
<dbReference type="GO" id="GO:0004849">
    <property type="term" value="F:uridine kinase activity"/>
    <property type="evidence" value="ECO:0007669"/>
    <property type="project" value="UniProtKB-EC"/>
</dbReference>
<dbReference type="WBParaSite" id="SBAD_0000694001-mRNA-1">
    <property type="protein sequence ID" value="SBAD_0000694001-mRNA-1"/>
    <property type="gene ID" value="SBAD_0000694001"/>
</dbReference>
<evidence type="ECO:0000313" key="22">
    <source>
        <dbReference type="WBParaSite" id="SBAD_0000694001-mRNA-1"/>
    </source>
</evidence>
<evidence type="ECO:0000256" key="10">
    <source>
        <dbReference type="ARBA" id="ARBA00022840"/>
    </source>
</evidence>
<comment type="similarity">
    <text evidence="4 17">Belongs to the uridine kinase family.</text>
</comment>
<dbReference type="Proteomes" id="UP000270296">
    <property type="component" value="Unassembled WGS sequence"/>
</dbReference>
<dbReference type="PANTHER" id="PTHR10285">
    <property type="entry name" value="URIDINE KINASE"/>
    <property type="match status" value="1"/>
</dbReference>
<gene>
    <name evidence="20" type="ORF">SBAD_LOCUS6679</name>
</gene>
<dbReference type="UniPathway" id="UPA00579">
    <property type="reaction ID" value="UER00640"/>
</dbReference>
<evidence type="ECO:0000256" key="14">
    <source>
        <dbReference type="ARBA" id="ARBA00048909"/>
    </source>
</evidence>
<dbReference type="CDD" id="cd02023">
    <property type="entry name" value="UMPK"/>
    <property type="match status" value="1"/>
</dbReference>
<reference evidence="20 21" key="2">
    <citation type="submission" date="2018-11" db="EMBL/GenBank/DDBJ databases">
        <authorList>
            <consortium name="Pathogen Informatics"/>
        </authorList>
    </citation>
    <scope>NUCLEOTIDE SEQUENCE [LARGE SCALE GENOMIC DNA]</scope>
</reference>
<feature type="domain" description="Phosphoribosyltransferase" evidence="19">
    <location>
        <begin position="259"/>
        <end position="454"/>
    </location>
</feature>
<keyword evidence="9 17" id="KW-0418">Kinase</keyword>
<dbReference type="InterPro" id="IPR006083">
    <property type="entry name" value="PRK/URK"/>
</dbReference>
<keyword evidence="11" id="KW-0832">Ubl conjugation</keyword>
<proteinExistence type="inferred from homology"/>
<dbReference type="GO" id="GO:0005737">
    <property type="term" value="C:cytoplasm"/>
    <property type="evidence" value="ECO:0007669"/>
    <property type="project" value="UniProtKB-SubCell"/>
</dbReference>
<comment type="pathway">
    <text evidence="17">Pyrimidine metabolism; CTP biosynthesis via salvage pathway; CTP from cytidine: step 1/3.</text>
</comment>
<dbReference type="GO" id="GO:0044211">
    <property type="term" value="P:CTP salvage"/>
    <property type="evidence" value="ECO:0007669"/>
    <property type="project" value="UniProtKB-UniPathway"/>
</dbReference>
<comment type="pathway">
    <text evidence="3 17">Pyrimidine metabolism; UMP biosynthesis via salvage pathway; UMP from uridine: step 1/1.</text>
</comment>
<protein>
    <recommendedName>
        <fullName evidence="17">Uridine kinase</fullName>
        <ecNumber evidence="17">2.7.1.48</ecNumber>
    </recommendedName>
</protein>
<dbReference type="InterPro" id="IPR027417">
    <property type="entry name" value="P-loop_NTPase"/>
</dbReference>
<comment type="catalytic activity">
    <reaction evidence="13 17">
        <text>cytidine + ATP = CMP + ADP + H(+)</text>
        <dbReference type="Rhea" id="RHEA:24674"/>
        <dbReference type="ChEBI" id="CHEBI:15378"/>
        <dbReference type="ChEBI" id="CHEBI:17562"/>
        <dbReference type="ChEBI" id="CHEBI:30616"/>
        <dbReference type="ChEBI" id="CHEBI:60377"/>
        <dbReference type="ChEBI" id="CHEBI:456216"/>
        <dbReference type="EC" id="2.7.1.48"/>
    </reaction>
</comment>
<dbReference type="Pfam" id="PF14681">
    <property type="entry name" value="UPRTase"/>
    <property type="match status" value="1"/>
</dbReference>
<dbReference type="FunFam" id="3.40.50.2020:FF:000010">
    <property type="entry name" value="Uridine-cytidine kinase"/>
    <property type="match status" value="1"/>
</dbReference>
<evidence type="ECO:0000259" key="18">
    <source>
        <dbReference type="Pfam" id="PF00485"/>
    </source>
</evidence>
<keyword evidence="21" id="KW-1185">Reference proteome</keyword>
<evidence type="ECO:0000256" key="9">
    <source>
        <dbReference type="ARBA" id="ARBA00022777"/>
    </source>
</evidence>
<feature type="domain" description="Phosphoribulokinase/uridine kinase" evidence="18">
    <location>
        <begin position="23"/>
        <end position="211"/>
    </location>
</feature>
<evidence type="ECO:0000256" key="17">
    <source>
        <dbReference type="RuleBase" id="RU003825"/>
    </source>
</evidence>
<dbReference type="InterPro" id="IPR029057">
    <property type="entry name" value="PRTase-like"/>
</dbReference>
<evidence type="ECO:0000256" key="13">
    <source>
        <dbReference type="ARBA" id="ARBA00047436"/>
    </source>
</evidence>
<accession>A0A183IST2</accession>
<dbReference type="GO" id="GO:0005524">
    <property type="term" value="F:ATP binding"/>
    <property type="evidence" value="ECO:0007669"/>
    <property type="project" value="UniProtKB-KW"/>
</dbReference>
<evidence type="ECO:0000256" key="5">
    <source>
        <dbReference type="ARBA" id="ARBA00022490"/>
    </source>
</evidence>
<dbReference type="Pfam" id="PF00485">
    <property type="entry name" value="PRK"/>
    <property type="match status" value="1"/>
</dbReference>
<dbReference type="Gene3D" id="3.40.50.2020">
    <property type="match status" value="1"/>
</dbReference>
<evidence type="ECO:0000256" key="16">
    <source>
        <dbReference type="ARBA" id="ARBA00065923"/>
    </source>
</evidence>
<dbReference type="Gene3D" id="3.40.50.300">
    <property type="entry name" value="P-loop containing nucleotide triphosphate hydrolases"/>
    <property type="match status" value="1"/>
</dbReference>
<dbReference type="NCBIfam" id="TIGR00235">
    <property type="entry name" value="udk"/>
    <property type="match status" value="1"/>
</dbReference>
<dbReference type="OrthoDB" id="10257085at2759"/>
<evidence type="ECO:0000259" key="19">
    <source>
        <dbReference type="Pfam" id="PF14681"/>
    </source>
</evidence>
<keyword evidence="6" id="KW-0597">Phosphoprotein</keyword>
<evidence type="ECO:0000256" key="4">
    <source>
        <dbReference type="ARBA" id="ARBA00005408"/>
    </source>
</evidence>
<dbReference type="UniPathway" id="UPA00574">
    <property type="reaction ID" value="UER00637"/>
</dbReference>
<evidence type="ECO:0000313" key="20">
    <source>
        <dbReference type="EMBL" id="VDP10561.1"/>
    </source>
</evidence>
<sequence length="475" mass="54384">MGHHLILPPWYDCSGFQLMEPFVIGICGGSASGKTTVAKRIINALDIQWVTLLSMDSFYKVLTEEQHVLAARNEYDFDRPDAFDFDLLRETLRRLREGKRVEVPVYNFTTHSREKQWKTLYGASVIIFEGILAFYDPLIRDLMDLKVFVDTDSDIRLARRLTRDILNRGREILGVLKQYNTYVKPSFDCFIAANMQYAHIIIPRGGENKVAIDLIVRHVQSRLHEREGRSRAKLALGFANGRFDNFASQLPPSLHVLKETPQIRGLHTYIRNQDTPRNEFVFYSNRLMRLLFEYALGLLPFEEKVVKTPQGTEYVGRQRSAKNICGTMEIALREVLKDCTISKMLIQTNPLTMEPELYYLRLPKDIHQYHVLLMDATVATGAAAVMAIRILLDHDVPQENITLLSLLMAETGIQSVAYAFPSVQLVTTAIDKSLSCDYHILPGLGNFGDRYFGTELIRTSEHFDLELNTDTLTWV</sequence>
<evidence type="ECO:0000256" key="15">
    <source>
        <dbReference type="ARBA" id="ARBA00056790"/>
    </source>
</evidence>
<dbReference type="FunFam" id="3.40.50.300:FF:000200">
    <property type="entry name" value="Uridine-cytidine kinase"/>
    <property type="match status" value="1"/>
</dbReference>
<dbReference type="NCBIfam" id="NF004018">
    <property type="entry name" value="PRK05480.1"/>
    <property type="match status" value="1"/>
</dbReference>
<evidence type="ECO:0000256" key="11">
    <source>
        <dbReference type="ARBA" id="ARBA00022843"/>
    </source>
</evidence>
<evidence type="ECO:0000256" key="8">
    <source>
        <dbReference type="ARBA" id="ARBA00022741"/>
    </source>
</evidence>
<organism evidence="22">
    <name type="scientific">Soboliphyme baturini</name>
    <dbReference type="NCBI Taxonomy" id="241478"/>
    <lineage>
        <taxon>Eukaryota</taxon>
        <taxon>Metazoa</taxon>
        <taxon>Ecdysozoa</taxon>
        <taxon>Nematoda</taxon>
        <taxon>Enoplea</taxon>
        <taxon>Dorylaimia</taxon>
        <taxon>Dioctophymatida</taxon>
        <taxon>Dioctophymatoidea</taxon>
        <taxon>Soboliphymatidae</taxon>
        <taxon>Soboliphyme</taxon>
    </lineage>
</organism>